<dbReference type="RefSeq" id="WP_013768460.1">
    <property type="nucleotide sequence ID" value="NC_015510.1"/>
</dbReference>
<feature type="domain" description="Putative auto-transporter adhesin head GIN" evidence="2">
    <location>
        <begin position="57"/>
        <end position="228"/>
    </location>
</feature>
<dbReference type="EMBL" id="CP002691">
    <property type="protein sequence ID" value="AEE53938.1"/>
    <property type="molecule type" value="Genomic_DNA"/>
</dbReference>
<reference evidence="3 4" key="1">
    <citation type="journal article" date="2011" name="Stand. Genomic Sci.">
        <title>Complete genome sequence of Haliscomenobacter hydrossis type strain (O).</title>
        <authorList>
            <consortium name="US DOE Joint Genome Institute (JGI-PGF)"/>
            <person name="Daligault H."/>
            <person name="Lapidus A."/>
            <person name="Zeytun A."/>
            <person name="Nolan M."/>
            <person name="Lucas S."/>
            <person name="Del Rio T.G."/>
            <person name="Tice H."/>
            <person name="Cheng J.F."/>
            <person name="Tapia R."/>
            <person name="Han C."/>
            <person name="Goodwin L."/>
            <person name="Pitluck S."/>
            <person name="Liolios K."/>
            <person name="Pagani I."/>
            <person name="Ivanova N."/>
            <person name="Huntemann M."/>
            <person name="Mavromatis K."/>
            <person name="Mikhailova N."/>
            <person name="Pati A."/>
            <person name="Chen A."/>
            <person name="Palaniappan K."/>
            <person name="Land M."/>
            <person name="Hauser L."/>
            <person name="Brambilla E.M."/>
            <person name="Rohde M."/>
            <person name="Verbarg S."/>
            <person name="Goker M."/>
            <person name="Bristow J."/>
            <person name="Eisen J.A."/>
            <person name="Markowitz V."/>
            <person name="Hugenholtz P."/>
            <person name="Kyrpides N.C."/>
            <person name="Klenk H.P."/>
            <person name="Woyke T."/>
        </authorList>
    </citation>
    <scope>NUCLEOTIDE SEQUENCE [LARGE SCALE GENOMIC DNA]</scope>
    <source>
        <strain evidence="4">ATCC 27775 / DSM 1100 / LMG 10767 / O</strain>
    </source>
</reference>
<dbReference type="AlphaFoldDB" id="F4L2M0"/>
<keyword evidence="4" id="KW-1185">Reference proteome</keyword>
<dbReference type="Proteomes" id="UP000008461">
    <property type="component" value="Chromosome"/>
</dbReference>
<keyword evidence="1" id="KW-0732">Signal</keyword>
<evidence type="ECO:0000256" key="1">
    <source>
        <dbReference type="SAM" id="SignalP"/>
    </source>
</evidence>
<name>F4L2M0_HALH1</name>
<gene>
    <name evidence="3" type="ordered locus">Halhy_6116</name>
</gene>
<dbReference type="PANTHER" id="PTHR39200">
    <property type="entry name" value="HYPOTHETICAL EXPORTED PROTEIN"/>
    <property type="match status" value="1"/>
</dbReference>
<dbReference type="KEGG" id="hhy:Halhy_6116"/>
<evidence type="ECO:0000313" key="4">
    <source>
        <dbReference type="Proteomes" id="UP000008461"/>
    </source>
</evidence>
<sequence>MKSLSKSITTTLLLLSSLSLSAQNWWGWGNGVQGKGPIVRKTLDLSTVEGFSLTFSGNVYVRQGNEQKVEIETHENLIGLLSKEVVDKYWKIRFTENVGRYDKCNVYITVATLNTVKISGSGDVKGETPFKNLGTLALGVSGSGNMNLDFEATEVEAKISGSGDMNLKGSGKSMNIGISGSGNISAIGVQVEGANVQISGSGNASIHTTENLDVRISGSGDVYYKGRPRMSSKVSGSGDVVSRE</sequence>
<dbReference type="InterPro" id="IPR021255">
    <property type="entry name" value="DUF2807"/>
</dbReference>
<proteinExistence type="predicted"/>
<evidence type="ECO:0000313" key="3">
    <source>
        <dbReference type="EMBL" id="AEE53938.1"/>
    </source>
</evidence>
<protein>
    <recommendedName>
        <fullName evidence="2">Putative auto-transporter adhesin head GIN domain-containing protein</fullName>
    </recommendedName>
</protein>
<feature type="chain" id="PRO_5003310583" description="Putative auto-transporter adhesin head GIN domain-containing protein" evidence="1">
    <location>
        <begin position="23"/>
        <end position="244"/>
    </location>
</feature>
<dbReference type="Gene3D" id="2.160.20.120">
    <property type="match status" value="1"/>
</dbReference>
<feature type="signal peptide" evidence="1">
    <location>
        <begin position="1"/>
        <end position="22"/>
    </location>
</feature>
<dbReference type="HOGENOM" id="CLU_072746_2_0_10"/>
<evidence type="ECO:0000259" key="2">
    <source>
        <dbReference type="Pfam" id="PF10988"/>
    </source>
</evidence>
<dbReference type="eggNOG" id="COG3595">
    <property type="taxonomic scope" value="Bacteria"/>
</dbReference>
<accession>F4L2M0</accession>
<organism evidence="3 4">
    <name type="scientific">Haliscomenobacter hydrossis (strain ATCC 27775 / DSM 1100 / LMG 10767 / O)</name>
    <dbReference type="NCBI Taxonomy" id="760192"/>
    <lineage>
        <taxon>Bacteria</taxon>
        <taxon>Pseudomonadati</taxon>
        <taxon>Bacteroidota</taxon>
        <taxon>Saprospiria</taxon>
        <taxon>Saprospirales</taxon>
        <taxon>Haliscomenobacteraceae</taxon>
        <taxon>Haliscomenobacter</taxon>
    </lineage>
</organism>
<dbReference type="Pfam" id="PF10988">
    <property type="entry name" value="DUF2807"/>
    <property type="match status" value="1"/>
</dbReference>
<reference key="2">
    <citation type="submission" date="2011-04" db="EMBL/GenBank/DDBJ databases">
        <title>Complete sequence of chromosome of Haliscomenobacter hydrossis DSM 1100.</title>
        <authorList>
            <consortium name="US DOE Joint Genome Institute (JGI-PGF)"/>
            <person name="Lucas S."/>
            <person name="Han J."/>
            <person name="Lapidus A."/>
            <person name="Bruce D."/>
            <person name="Goodwin L."/>
            <person name="Pitluck S."/>
            <person name="Peters L."/>
            <person name="Kyrpides N."/>
            <person name="Mavromatis K."/>
            <person name="Ivanova N."/>
            <person name="Ovchinnikova G."/>
            <person name="Pagani I."/>
            <person name="Daligault H."/>
            <person name="Detter J.C."/>
            <person name="Han C."/>
            <person name="Land M."/>
            <person name="Hauser L."/>
            <person name="Markowitz V."/>
            <person name="Cheng J.-F."/>
            <person name="Hugenholtz P."/>
            <person name="Woyke T."/>
            <person name="Wu D."/>
            <person name="Verbarg S."/>
            <person name="Frueling A."/>
            <person name="Brambilla E."/>
            <person name="Klenk H.-P."/>
            <person name="Eisen J.A."/>
        </authorList>
    </citation>
    <scope>NUCLEOTIDE SEQUENCE</scope>
    <source>
        <strain>DSM 1100</strain>
    </source>
</reference>
<dbReference type="PANTHER" id="PTHR39200:SF1">
    <property type="entry name" value="AUTO-TRANSPORTER ADHESIN HEAD GIN DOMAIN-CONTAINING PROTEIN-RELATED"/>
    <property type="match status" value="1"/>
</dbReference>